<evidence type="ECO:0000313" key="3">
    <source>
        <dbReference type="EMBL" id="NUU58891.1"/>
    </source>
</evidence>
<feature type="non-terminal residue" evidence="2">
    <location>
        <position position="1"/>
    </location>
</feature>
<dbReference type="EMBL" id="JABWCS010000028">
    <property type="protein sequence ID" value="NUU58891.1"/>
    <property type="molecule type" value="Genomic_DNA"/>
</dbReference>
<feature type="non-terminal residue" evidence="2">
    <location>
        <position position="80"/>
    </location>
</feature>
<gene>
    <name evidence="2" type="ORF">HPT30_00125</name>
    <name evidence="3" type="ORF">HPT30_00130</name>
</gene>
<dbReference type="GO" id="GO:0004803">
    <property type="term" value="F:transposase activity"/>
    <property type="evidence" value="ECO:0007669"/>
    <property type="project" value="InterPro"/>
</dbReference>
<sequence>ASSGKWRGKMVLSKRGRPRLRHFLYLMTMSMVMTNPEIRAAHRYNVEEKKLKKMKSIMKLIGKVARMLVALAKSSTAYEP</sequence>
<keyword evidence="4" id="KW-1185">Reference proteome</keyword>
<evidence type="ECO:0000259" key="1">
    <source>
        <dbReference type="Pfam" id="PF02371"/>
    </source>
</evidence>
<dbReference type="Pfam" id="PF02371">
    <property type="entry name" value="Transposase_20"/>
    <property type="match status" value="1"/>
</dbReference>
<dbReference type="InterPro" id="IPR003346">
    <property type="entry name" value="Transposase_20"/>
</dbReference>
<accession>A0A850EG96</accession>
<reference evidence="2" key="1">
    <citation type="submission" date="2020-06" db="EMBL/GenBank/DDBJ databases">
        <title>Paenibacillus sp. nov., isolated from soil.</title>
        <authorList>
            <person name="Seo Y.L."/>
        </authorList>
    </citation>
    <scope>NUCLEOTIDE SEQUENCE [LARGE SCALE GENOMIC DNA]</scope>
    <source>
        <strain evidence="2">JW14</strain>
    </source>
</reference>
<dbReference type="EMBL" id="JABWCS010000027">
    <property type="protein sequence ID" value="NUU58890.1"/>
    <property type="molecule type" value="Genomic_DNA"/>
</dbReference>
<dbReference type="GO" id="GO:0003677">
    <property type="term" value="F:DNA binding"/>
    <property type="evidence" value="ECO:0007669"/>
    <property type="project" value="InterPro"/>
</dbReference>
<dbReference type="Proteomes" id="UP000564806">
    <property type="component" value="Unassembled WGS sequence"/>
</dbReference>
<name>A0A850EG96_9BACL</name>
<organism evidence="2 4">
    <name type="scientific">Paenibacillus agri</name>
    <dbReference type="NCBI Taxonomy" id="2744309"/>
    <lineage>
        <taxon>Bacteria</taxon>
        <taxon>Bacillati</taxon>
        <taxon>Bacillota</taxon>
        <taxon>Bacilli</taxon>
        <taxon>Bacillales</taxon>
        <taxon>Paenibacillaceae</taxon>
        <taxon>Paenibacillus</taxon>
    </lineage>
</organism>
<dbReference type="GO" id="GO:0006313">
    <property type="term" value="P:DNA transposition"/>
    <property type="evidence" value="ECO:0007669"/>
    <property type="project" value="InterPro"/>
</dbReference>
<protein>
    <submittedName>
        <fullName evidence="2">Transposase</fullName>
    </submittedName>
</protein>
<feature type="domain" description="Transposase IS116/IS110/IS902 C-terminal" evidence="1">
    <location>
        <begin position="2"/>
        <end position="42"/>
    </location>
</feature>
<comment type="caution">
    <text evidence="2">The sequence shown here is derived from an EMBL/GenBank/DDBJ whole genome shotgun (WGS) entry which is preliminary data.</text>
</comment>
<dbReference type="AlphaFoldDB" id="A0A850EG96"/>
<evidence type="ECO:0000313" key="2">
    <source>
        <dbReference type="EMBL" id="NUU58890.1"/>
    </source>
</evidence>
<dbReference type="RefSeq" id="WP_175369638.1">
    <property type="nucleotide sequence ID" value="NZ_JABWCS010000027.1"/>
</dbReference>
<evidence type="ECO:0000313" key="4">
    <source>
        <dbReference type="Proteomes" id="UP000564806"/>
    </source>
</evidence>
<proteinExistence type="predicted"/>